<sequence length="80" mass="9043">VEVLDKVKRENTIVCLHSNTSKNFLIINVIREYSYGIKQNFDEGGQCIVFLSMEQDPVALAEMIHRHLPVDVGSFGIEHG</sequence>
<name>A0A8S3K7R1_9BILA</name>
<organism evidence="1 2">
    <name type="scientific">Rotaria magnacalcarata</name>
    <dbReference type="NCBI Taxonomy" id="392030"/>
    <lineage>
        <taxon>Eukaryota</taxon>
        <taxon>Metazoa</taxon>
        <taxon>Spiralia</taxon>
        <taxon>Gnathifera</taxon>
        <taxon>Rotifera</taxon>
        <taxon>Eurotatoria</taxon>
        <taxon>Bdelloidea</taxon>
        <taxon>Philodinida</taxon>
        <taxon>Philodinidae</taxon>
        <taxon>Rotaria</taxon>
    </lineage>
</organism>
<protein>
    <submittedName>
        <fullName evidence="1">Uncharacterized protein</fullName>
    </submittedName>
</protein>
<dbReference type="Proteomes" id="UP000676336">
    <property type="component" value="Unassembled WGS sequence"/>
</dbReference>
<proteinExistence type="predicted"/>
<evidence type="ECO:0000313" key="1">
    <source>
        <dbReference type="EMBL" id="CAF5225622.1"/>
    </source>
</evidence>
<feature type="non-terminal residue" evidence="1">
    <location>
        <position position="1"/>
    </location>
</feature>
<accession>A0A8S3K7R1</accession>
<feature type="non-terminal residue" evidence="1">
    <location>
        <position position="80"/>
    </location>
</feature>
<dbReference type="EMBL" id="CAJOBI010359725">
    <property type="protein sequence ID" value="CAF5225622.1"/>
    <property type="molecule type" value="Genomic_DNA"/>
</dbReference>
<comment type="caution">
    <text evidence="1">The sequence shown here is derived from an EMBL/GenBank/DDBJ whole genome shotgun (WGS) entry which is preliminary data.</text>
</comment>
<dbReference type="AlphaFoldDB" id="A0A8S3K7R1"/>
<evidence type="ECO:0000313" key="2">
    <source>
        <dbReference type="Proteomes" id="UP000676336"/>
    </source>
</evidence>
<reference evidence="1" key="1">
    <citation type="submission" date="2021-02" db="EMBL/GenBank/DDBJ databases">
        <authorList>
            <person name="Nowell W R."/>
        </authorList>
    </citation>
    <scope>NUCLEOTIDE SEQUENCE</scope>
</reference>
<gene>
    <name evidence="1" type="ORF">SMN809_LOCUS84396</name>
</gene>